<dbReference type="Gene3D" id="3.40.50.12230">
    <property type="match status" value="1"/>
</dbReference>
<keyword evidence="4" id="KW-0648">Protein biosynthesis</keyword>
<evidence type="ECO:0000259" key="5">
    <source>
        <dbReference type="Pfam" id="PF00551"/>
    </source>
</evidence>
<dbReference type="Pfam" id="PF00551">
    <property type="entry name" value="Formyl_trans_N"/>
    <property type="match status" value="1"/>
</dbReference>
<dbReference type="GO" id="GO:0004479">
    <property type="term" value="F:methionyl-tRNA formyltransferase activity"/>
    <property type="evidence" value="ECO:0007669"/>
    <property type="project" value="UniProtKB-EC"/>
</dbReference>
<evidence type="ECO:0000256" key="3">
    <source>
        <dbReference type="ARBA" id="ARBA00022679"/>
    </source>
</evidence>
<dbReference type="NCBIfam" id="TIGR00460">
    <property type="entry name" value="fmt"/>
    <property type="match status" value="1"/>
</dbReference>
<dbReference type="InterPro" id="IPR036477">
    <property type="entry name" value="Formyl_transf_N_sf"/>
</dbReference>
<gene>
    <name evidence="7" type="ORF">UFOPK2842_00070</name>
</gene>
<comment type="similarity">
    <text evidence="1">Belongs to the Fmt family.</text>
</comment>
<dbReference type="InterPro" id="IPR041711">
    <property type="entry name" value="Met-tRNA-FMT_N"/>
</dbReference>
<evidence type="ECO:0000256" key="4">
    <source>
        <dbReference type="ARBA" id="ARBA00022917"/>
    </source>
</evidence>
<dbReference type="InterPro" id="IPR011034">
    <property type="entry name" value="Formyl_transferase-like_C_sf"/>
</dbReference>
<dbReference type="GO" id="GO:0005829">
    <property type="term" value="C:cytosol"/>
    <property type="evidence" value="ECO:0007669"/>
    <property type="project" value="TreeGrafter"/>
</dbReference>
<dbReference type="EC" id="2.1.2.9" evidence="2"/>
<dbReference type="CDD" id="cd08646">
    <property type="entry name" value="FMT_core_Met-tRNA-FMT_N"/>
    <property type="match status" value="1"/>
</dbReference>
<name>A0A6J6TF06_9ZZZZ</name>
<dbReference type="HAMAP" id="MF_00182">
    <property type="entry name" value="Formyl_trans"/>
    <property type="match status" value="1"/>
</dbReference>
<accession>A0A6J6TF06</accession>
<reference evidence="7" key="1">
    <citation type="submission" date="2020-05" db="EMBL/GenBank/DDBJ databases">
        <authorList>
            <person name="Chiriac C."/>
            <person name="Salcher M."/>
            <person name="Ghai R."/>
            <person name="Kavagutti S V."/>
        </authorList>
    </citation>
    <scope>NUCLEOTIDE SEQUENCE</scope>
</reference>
<dbReference type="CDD" id="cd08704">
    <property type="entry name" value="Met_tRNA_FMT_C"/>
    <property type="match status" value="1"/>
</dbReference>
<dbReference type="InterPro" id="IPR005793">
    <property type="entry name" value="Formyl_trans_C"/>
</dbReference>
<dbReference type="EMBL" id="CAEZZI010000002">
    <property type="protein sequence ID" value="CAB4745776.1"/>
    <property type="molecule type" value="Genomic_DNA"/>
</dbReference>
<dbReference type="SUPFAM" id="SSF50486">
    <property type="entry name" value="FMT C-terminal domain-like"/>
    <property type="match status" value="1"/>
</dbReference>
<evidence type="ECO:0000259" key="6">
    <source>
        <dbReference type="Pfam" id="PF02911"/>
    </source>
</evidence>
<proteinExistence type="inferred from homology"/>
<feature type="domain" description="Formyl transferase C-terminal" evidence="6">
    <location>
        <begin position="198"/>
        <end position="294"/>
    </location>
</feature>
<dbReference type="InterPro" id="IPR002376">
    <property type="entry name" value="Formyl_transf_N"/>
</dbReference>
<organism evidence="7">
    <name type="scientific">freshwater metagenome</name>
    <dbReference type="NCBI Taxonomy" id="449393"/>
    <lineage>
        <taxon>unclassified sequences</taxon>
        <taxon>metagenomes</taxon>
        <taxon>ecological metagenomes</taxon>
    </lineage>
</organism>
<dbReference type="PANTHER" id="PTHR11138:SF5">
    <property type="entry name" value="METHIONYL-TRNA FORMYLTRANSFERASE, MITOCHONDRIAL"/>
    <property type="match status" value="1"/>
</dbReference>
<dbReference type="AlphaFoldDB" id="A0A6J6TF06"/>
<feature type="domain" description="Formyl transferase N-terminal" evidence="5">
    <location>
        <begin position="2"/>
        <end position="166"/>
    </location>
</feature>
<dbReference type="InterPro" id="IPR005794">
    <property type="entry name" value="Fmt"/>
</dbReference>
<dbReference type="InterPro" id="IPR044135">
    <property type="entry name" value="Met-tRNA-FMT_C"/>
</dbReference>
<protein>
    <recommendedName>
        <fullName evidence="2">methionyl-tRNA formyltransferase</fullName>
        <ecNumber evidence="2">2.1.2.9</ecNumber>
    </recommendedName>
</protein>
<keyword evidence="3" id="KW-0808">Transferase</keyword>
<dbReference type="PANTHER" id="PTHR11138">
    <property type="entry name" value="METHIONYL-TRNA FORMYLTRANSFERASE"/>
    <property type="match status" value="1"/>
</dbReference>
<evidence type="ECO:0000256" key="2">
    <source>
        <dbReference type="ARBA" id="ARBA00012261"/>
    </source>
</evidence>
<dbReference type="SUPFAM" id="SSF53328">
    <property type="entry name" value="Formyltransferase"/>
    <property type="match status" value="1"/>
</dbReference>
<evidence type="ECO:0000256" key="1">
    <source>
        <dbReference type="ARBA" id="ARBA00010699"/>
    </source>
</evidence>
<dbReference type="Pfam" id="PF02911">
    <property type="entry name" value="Formyl_trans_C"/>
    <property type="match status" value="1"/>
</dbReference>
<sequence length="303" mass="33090">MIVIVAATSEVAIPTLERISKSEHQLLRIISTPDSKSGRGKVLTPSPVSNWAETKGVALLKPNSVQEMQEAFLGADIVLAISYGRILDKKILEIPKHGFLNLHFSLLPAYRGAAPVQRAIANGDSTSGITIFKIDENLDTGPIYVQEKYEIPNLASSDQVLEKLSNIGALAFERAFAMIASSVSPVEQSSEGISFAPKITKHEAKINWNQSADKILYSIRAFTSAPGAWTLFRGSTVKITSASIGKFPDVISPAELRVHDRRLFIGTQDDPIEIFTIIPSGKQLMKVGDWINGARLNLGEYFE</sequence>
<evidence type="ECO:0000313" key="7">
    <source>
        <dbReference type="EMBL" id="CAB4745776.1"/>
    </source>
</evidence>